<dbReference type="AlphaFoldDB" id="A0A345IJ25"/>
<sequence>MDRHIILLGAGASMDAGIPAAYPMTNKMIQRLSEYSYSRREANVLTYVVGGLLFNYGKQGVNPISSGVNIEDAFNAIHLISERDKSEVAPFIEAWHYFISELDKKYVYYAKTNLKKMIYEYIIKEIKASITANHYLGSHLGNIDKAVAKLVDEKLKAAQGKGSFYLRDEVGKGVEAILKASTSEWARKMQNPSSLHNDDISREIGKLIDSTREKSGEGAIFSRTNDLMIALLKDLVYINDTSKVDYISPIFRVLDSQPSLTVATLNYDNVIELAGDVYGKQVNTGIGQWSHTGEIEISSLGVNLLKIHGSITWSTNNGRRNGRQAALPTYQISEIQADKISEADFYPAVIFGGKNKLKADGPFLDLLRAFNYELKKCDILTVIGYSFRDEHINVYITRWLNGNDKRRIRIVNGPSFIADINNGMLPDYATYLLQLVQSGRVEIIPLYARDGIAQLFGEQLTPVHQQDIEISSTAFEKALEKEKLASDYIMVSEANAHHEASDAPD</sequence>
<dbReference type="KEGG" id="dwu:DVJ83_11800"/>
<dbReference type="Pfam" id="PF13289">
    <property type="entry name" value="SIR2_2"/>
    <property type="match status" value="1"/>
</dbReference>
<protein>
    <submittedName>
        <fullName evidence="1">Uncharacterized protein</fullName>
    </submittedName>
</protein>
<reference evidence="1 2" key="1">
    <citation type="submission" date="2018-07" db="EMBL/GenBank/DDBJ databases">
        <title>Complete Genome and Methylome Analysis of Deinococcus wulumuqiensis NEB 479.</title>
        <authorList>
            <person name="Fomenkov A."/>
            <person name="Luyten Y."/>
            <person name="Vincze T."/>
            <person name="Anton B.P."/>
            <person name="Clark T."/>
            <person name="Roberts R.J."/>
            <person name="Morgan R.D."/>
        </authorList>
    </citation>
    <scope>NUCLEOTIDE SEQUENCE [LARGE SCALE GENOMIC DNA]</scope>
    <source>
        <strain evidence="1 2">NEB 479</strain>
    </source>
</reference>
<dbReference type="EMBL" id="CP031158">
    <property type="protein sequence ID" value="AXG99697.1"/>
    <property type="molecule type" value="Genomic_DNA"/>
</dbReference>
<accession>A0A345IJ25</accession>
<gene>
    <name evidence="1" type="ORF">DVJ83_11800</name>
</gene>
<dbReference type="RefSeq" id="WP_114672476.1">
    <property type="nucleotide sequence ID" value="NZ_CP031158.1"/>
</dbReference>
<evidence type="ECO:0000313" key="2">
    <source>
        <dbReference type="Proteomes" id="UP000253744"/>
    </source>
</evidence>
<name>A0A345IJ25_9DEIO</name>
<organism evidence="1 2">
    <name type="scientific">Deinococcus wulumuqiensis</name>
    <dbReference type="NCBI Taxonomy" id="980427"/>
    <lineage>
        <taxon>Bacteria</taxon>
        <taxon>Thermotogati</taxon>
        <taxon>Deinococcota</taxon>
        <taxon>Deinococci</taxon>
        <taxon>Deinococcales</taxon>
        <taxon>Deinococcaceae</taxon>
        <taxon>Deinococcus</taxon>
    </lineage>
</organism>
<evidence type="ECO:0000313" key="1">
    <source>
        <dbReference type="EMBL" id="AXG99697.1"/>
    </source>
</evidence>
<dbReference type="Proteomes" id="UP000253744">
    <property type="component" value="Chromosome"/>
</dbReference>
<proteinExistence type="predicted"/>